<dbReference type="KEGG" id="fla:SY85_18410"/>
<dbReference type="RefSeq" id="WP_066406382.1">
    <property type="nucleotide sequence ID" value="NZ_CP011390.1"/>
</dbReference>
<gene>
    <name evidence="1" type="ORF">SY85_18410</name>
</gene>
<dbReference type="AlphaFoldDB" id="A0A172TZH0"/>
<name>A0A172TZH0_9BACT</name>
<dbReference type="EMBL" id="CP011390">
    <property type="protein sequence ID" value="ANE52173.1"/>
    <property type="molecule type" value="Genomic_DNA"/>
</dbReference>
<proteinExistence type="predicted"/>
<dbReference type="Proteomes" id="UP000077177">
    <property type="component" value="Chromosome"/>
</dbReference>
<sequence>MASGGITINKHFKGVAPIETDLDGIANYANSRPIGKHNTFFQDNMNAPNFTIRSTYPITIDDDPANLKILANNELMM</sequence>
<evidence type="ECO:0000313" key="2">
    <source>
        <dbReference type="Proteomes" id="UP000077177"/>
    </source>
</evidence>
<evidence type="ECO:0000313" key="1">
    <source>
        <dbReference type="EMBL" id="ANE52173.1"/>
    </source>
</evidence>
<reference evidence="1 2" key="2">
    <citation type="journal article" date="2016" name="Int. J. Syst. Evol. Microbiol.">
        <title>Flavisolibacter tropicus sp. nov., isolated from tropical soil.</title>
        <authorList>
            <person name="Lee J.J."/>
            <person name="Kang M.S."/>
            <person name="Kim G.S."/>
            <person name="Lee C.S."/>
            <person name="Lim S."/>
            <person name="Lee J."/>
            <person name="Roh S.H."/>
            <person name="Kang H."/>
            <person name="Ha J.M."/>
            <person name="Bae S."/>
            <person name="Jung H.Y."/>
            <person name="Kim M.K."/>
        </authorList>
    </citation>
    <scope>NUCLEOTIDE SEQUENCE [LARGE SCALE GENOMIC DNA]</scope>
    <source>
        <strain evidence="1 2">LCS9</strain>
    </source>
</reference>
<reference evidence="2" key="1">
    <citation type="submission" date="2015-01" db="EMBL/GenBank/DDBJ databases">
        <title>Flavisolibacter sp./LCS9/ whole genome sequencing.</title>
        <authorList>
            <person name="Kim M.K."/>
            <person name="Srinivasan S."/>
            <person name="Lee J.-J."/>
        </authorList>
    </citation>
    <scope>NUCLEOTIDE SEQUENCE [LARGE SCALE GENOMIC DNA]</scope>
    <source>
        <strain evidence="2">LCS9</strain>
    </source>
</reference>
<keyword evidence="2" id="KW-1185">Reference proteome</keyword>
<protein>
    <submittedName>
        <fullName evidence="1">Uncharacterized protein</fullName>
    </submittedName>
</protein>
<organism evidence="1 2">
    <name type="scientific">Flavisolibacter tropicus</name>
    <dbReference type="NCBI Taxonomy" id="1492898"/>
    <lineage>
        <taxon>Bacteria</taxon>
        <taxon>Pseudomonadati</taxon>
        <taxon>Bacteroidota</taxon>
        <taxon>Chitinophagia</taxon>
        <taxon>Chitinophagales</taxon>
        <taxon>Chitinophagaceae</taxon>
        <taxon>Flavisolibacter</taxon>
    </lineage>
</organism>
<accession>A0A172TZH0</accession>
<dbReference type="OrthoDB" id="799431at2"/>